<dbReference type="Pfam" id="PF11392">
    <property type="entry name" value="AllH"/>
    <property type="match status" value="1"/>
</dbReference>
<dbReference type="InterPro" id="IPR021530">
    <property type="entry name" value="AllH-like"/>
</dbReference>
<accession>A0A1X7KQ67</accession>
<keyword evidence="2" id="KW-1185">Reference proteome</keyword>
<protein>
    <recommendedName>
        <fullName evidence="3">DUF2877 domain-containing protein</fullName>
    </recommendedName>
</protein>
<sequence>MQLSSDWFNAPLYTTSFKGEEMHAELPALLSRKRFGHVHSLFDNGINIAMGEELIFIGTTKNGRLPFGIHLEMENLRRLCQSVRHHDIVVASMPDLLLFRHPSYPLALDLSQAKRYQYKLRTEQYNRYLDLYHADQMVDICRHWGISNGLDATWGAVLAASPAQADSPNDLSIGVQFPLETLFDAIRIGEERSIEQHLRYYLGRGQGLTPSGDDILLGILAVQALTAAFHPSLLEQMDRILSTEQITTDVSKAYLKHALHGRFSDKVVAVLNAMMQKDVSHFQAAVVRLLQTGHSSGIDTAYGIANAVMALRRYKHVKTSCDCIGR</sequence>
<dbReference type="OrthoDB" id="4933449at2"/>
<dbReference type="Proteomes" id="UP000193834">
    <property type="component" value="Unassembled WGS sequence"/>
</dbReference>
<evidence type="ECO:0000313" key="1">
    <source>
        <dbReference type="EMBL" id="SMG43369.1"/>
    </source>
</evidence>
<evidence type="ECO:0000313" key="2">
    <source>
        <dbReference type="Proteomes" id="UP000193834"/>
    </source>
</evidence>
<dbReference type="STRING" id="1852522.SAMN06295960_2561"/>
<gene>
    <name evidence="1" type="ORF">SAMN06295960_2561</name>
</gene>
<dbReference type="RefSeq" id="WP_085494745.1">
    <property type="nucleotide sequence ID" value="NZ_FXAZ01000003.1"/>
</dbReference>
<dbReference type="AlphaFoldDB" id="A0A1X7KQ67"/>
<reference evidence="1" key="1">
    <citation type="submission" date="2017-04" db="EMBL/GenBank/DDBJ databases">
        <authorList>
            <person name="Afonso C.L."/>
            <person name="Miller P.J."/>
            <person name="Scott M.A."/>
            <person name="Spackman E."/>
            <person name="Goraichik I."/>
            <person name="Dimitrov K.M."/>
            <person name="Suarez D.L."/>
            <person name="Swayne D.E."/>
        </authorList>
    </citation>
    <scope>NUCLEOTIDE SEQUENCE [LARGE SCALE GENOMIC DNA]</scope>
    <source>
        <strain evidence="1">11</strain>
    </source>
</reference>
<proteinExistence type="predicted"/>
<dbReference type="EMBL" id="FXAZ01000003">
    <property type="protein sequence ID" value="SMG43369.1"/>
    <property type="molecule type" value="Genomic_DNA"/>
</dbReference>
<name>A0A1X7KQ67_9BACL</name>
<evidence type="ECO:0008006" key="3">
    <source>
        <dbReference type="Google" id="ProtNLM"/>
    </source>
</evidence>
<organism evidence="1 2">
    <name type="scientific">Paenibacillus aquistagni</name>
    <dbReference type="NCBI Taxonomy" id="1852522"/>
    <lineage>
        <taxon>Bacteria</taxon>
        <taxon>Bacillati</taxon>
        <taxon>Bacillota</taxon>
        <taxon>Bacilli</taxon>
        <taxon>Bacillales</taxon>
        <taxon>Paenibacillaceae</taxon>
        <taxon>Paenibacillus</taxon>
    </lineage>
</organism>